<dbReference type="PROSITE" id="PS50851">
    <property type="entry name" value="CHEW"/>
    <property type="match status" value="1"/>
</dbReference>
<dbReference type="OrthoDB" id="9803176at2"/>
<evidence type="ECO:0000256" key="5">
    <source>
        <dbReference type="ARBA" id="ARBA00022553"/>
    </source>
</evidence>
<dbReference type="InterPro" id="IPR036061">
    <property type="entry name" value="CheW-like_dom_sf"/>
</dbReference>
<dbReference type="InterPro" id="IPR051315">
    <property type="entry name" value="Bact_Chemotaxis_CheA"/>
</dbReference>
<dbReference type="PANTHER" id="PTHR43395">
    <property type="entry name" value="SENSOR HISTIDINE KINASE CHEA"/>
    <property type="match status" value="1"/>
</dbReference>
<name>A0A239BGT1_9BACT</name>
<dbReference type="GO" id="GO:0005524">
    <property type="term" value="F:ATP binding"/>
    <property type="evidence" value="ECO:0007669"/>
    <property type="project" value="UniProtKB-KW"/>
</dbReference>
<reference evidence="13 14" key="1">
    <citation type="submission" date="2017-06" db="EMBL/GenBank/DDBJ databases">
        <authorList>
            <person name="Kim H.J."/>
            <person name="Triplett B.A."/>
        </authorList>
    </citation>
    <scope>NUCLEOTIDE SEQUENCE [LARGE SCALE GENOMIC DNA]</scope>
    <source>
        <strain evidence="13 14">DSM 13116</strain>
    </source>
</reference>
<dbReference type="AlphaFoldDB" id="A0A239BGT1"/>
<dbReference type="InterPro" id="IPR003594">
    <property type="entry name" value="HATPase_dom"/>
</dbReference>
<dbReference type="PROSITE" id="PS50109">
    <property type="entry name" value="HIS_KIN"/>
    <property type="match status" value="1"/>
</dbReference>
<dbReference type="InterPro" id="IPR005467">
    <property type="entry name" value="His_kinase_dom"/>
</dbReference>
<evidence type="ECO:0000256" key="8">
    <source>
        <dbReference type="ARBA" id="ARBA00022840"/>
    </source>
</evidence>
<feature type="domain" description="CheW-like" evidence="12">
    <location>
        <begin position="399"/>
        <end position="535"/>
    </location>
</feature>
<evidence type="ECO:0000256" key="3">
    <source>
        <dbReference type="ARBA" id="ARBA00021495"/>
    </source>
</evidence>
<evidence type="ECO:0000313" key="13">
    <source>
        <dbReference type="EMBL" id="SNS06842.1"/>
    </source>
</evidence>
<accession>A0A239BGT1</accession>
<evidence type="ECO:0000256" key="4">
    <source>
        <dbReference type="ARBA" id="ARBA00022500"/>
    </source>
</evidence>
<keyword evidence="9" id="KW-0902">Two-component regulatory system</keyword>
<evidence type="ECO:0000259" key="11">
    <source>
        <dbReference type="PROSITE" id="PS50109"/>
    </source>
</evidence>
<evidence type="ECO:0000256" key="7">
    <source>
        <dbReference type="ARBA" id="ARBA00022777"/>
    </source>
</evidence>
<evidence type="ECO:0000256" key="6">
    <source>
        <dbReference type="ARBA" id="ARBA00022679"/>
    </source>
</evidence>
<dbReference type="SMART" id="SM00387">
    <property type="entry name" value="HATPase_c"/>
    <property type="match status" value="1"/>
</dbReference>
<protein>
    <recommendedName>
        <fullName evidence="3">Chemotaxis protein CheA</fullName>
        <ecNumber evidence="2">2.7.13.3</ecNumber>
    </recommendedName>
</protein>
<evidence type="ECO:0000256" key="2">
    <source>
        <dbReference type="ARBA" id="ARBA00012438"/>
    </source>
</evidence>
<sequence>MRDVIRQCIAPLEERILKLEEGRPTGNDVAPVLEDLGLTHVKFGSAQIISLLDMLADGITPVDENVVTALLRLCEANKKFLYALAGVLEAPRPAAPQPVAEAMPAAAQTLEVQPDAPHADAPHADAAAPDAADDHAKQALAASKQGITSIRVPTERLDSLIELVGKLMVTFAVLSQSGTRGATLSASTLAELDTVITGLQNQVDAIRLVPLKQIFLPMNRLVQSLSQKMGKKVRFVISGDELALDKTIVESLNEPLVHLLRNALDHGLEGPEERAEKGKDETGSVRLTAYRKGDTAYVEVTDDGRGLNAEKILNKARERGLVEEGHEYSEQEIVQFILASGFSTAEKVTDVSGRGVGMDAVANAVRAQLGGDISIENLTGGGSRFLLSIPLSRSVNEGIVDALVCRVGPETLIVPSRDVLEIYAPRAGDLVSLPDGGETVSVRGQIFHLLRLCRHLDLDDACPDIDRGLIITVRMGELSAALLVDEVLRQQQVVVTGFTVPVQDIYTLPILGFGMMGESDALVLDIEKLLAELAAPAAPPAQA</sequence>
<dbReference type="SMART" id="SM01231">
    <property type="entry name" value="H-kinase_dim"/>
    <property type="match status" value="1"/>
</dbReference>
<keyword evidence="8" id="KW-0547">Nucleotide-binding</keyword>
<organism evidence="13 14">
    <name type="scientific">Humidesulfovibrio mexicanus</name>
    <dbReference type="NCBI Taxonomy" id="147047"/>
    <lineage>
        <taxon>Bacteria</taxon>
        <taxon>Pseudomonadati</taxon>
        <taxon>Thermodesulfobacteriota</taxon>
        <taxon>Desulfovibrionia</taxon>
        <taxon>Desulfovibrionales</taxon>
        <taxon>Desulfovibrionaceae</taxon>
        <taxon>Humidesulfovibrio</taxon>
    </lineage>
</organism>
<dbReference type="SUPFAM" id="SSF50341">
    <property type="entry name" value="CheW-like"/>
    <property type="match status" value="1"/>
</dbReference>
<dbReference type="FunFam" id="3.30.565.10:FF:000016">
    <property type="entry name" value="Chemotaxis protein CheA, putative"/>
    <property type="match status" value="1"/>
</dbReference>
<dbReference type="Gene3D" id="1.10.287.560">
    <property type="entry name" value="Histidine kinase CheA-like, homodimeric domain"/>
    <property type="match status" value="1"/>
</dbReference>
<proteinExistence type="predicted"/>
<dbReference type="SMART" id="SM00260">
    <property type="entry name" value="CheW"/>
    <property type="match status" value="1"/>
</dbReference>
<dbReference type="EC" id="2.7.13.3" evidence="2"/>
<dbReference type="InterPro" id="IPR002545">
    <property type="entry name" value="CheW-lke_dom"/>
</dbReference>
<keyword evidence="14" id="KW-1185">Reference proteome</keyword>
<dbReference type="GO" id="GO:0006935">
    <property type="term" value="P:chemotaxis"/>
    <property type="evidence" value="ECO:0007669"/>
    <property type="project" value="UniProtKB-KW"/>
</dbReference>
<dbReference type="Pfam" id="PF02518">
    <property type="entry name" value="HATPase_c"/>
    <property type="match status" value="1"/>
</dbReference>
<dbReference type="RefSeq" id="WP_089274761.1">
    <property type="nucleotide sequence ID" value="NZ_FZOC01000005.1"/>
</dbReference>
<comment type="catalytic activity">
    <reaction evidence="1">
        <text>ATP + protein L-histidine = ADP + protein N-phospho-L-histidine.</text>
        <dbReference type="EC" id="2.7.13.3"/>
    </reaction>
</comment>
<dbReference type="PRINTS" id="PR00344">
    <property type="entry name" value="BCTRLSENSOR"/>
</dbReference>
<dbReference type="SUPFAM" id="SSF47384">
    <property type="entry name" value="Homodimeric domain of signal transducing histidine kinase"/>
    <property type="match status" value="1"/>
</dbReference>
<dbReference type="Pfam" id="PF02895">
    <property type="entry name" value="H-kinase_dim"/>
    <property type="match status" value="1"/>
</dbReference>
<keyword evidence="8" id="KW-0067">ATP-binding</keyword>
<dbReference type="Proteomes" id="UP000198324">
    <property type="component" value="Unassembled WGS sequence"/>
</dbReference>
<dbReference type="InterPro" id="IPR036097">
    <property type="entry name" value="HisK_dim/P_sf"/>
</dbReference>
<dbReference type="InterPro" id="IPR037006">
    <property type="entry name" value="CheA-like_homodim_sf"/>
</dbReference>
<dbReference type="PANTHER" id="PTHR43395:SF10">
    <property type="entry name" value="CHEMOTAXIS PROTEIN CHEA"/>
    <property type="match status" value="1"/>
</dbReference>
<dbReference type="EMBL" id="FZOC01000005">
    <property type="protein sequence ID" value="SNS06842.1"/>
    <property type="molecule type" value="Genomic_DNA"/>
</dbReference>
<dbReference type="InterPro" id="IPR004105">
    <property type="entry name" value="CheA-like_dim"/>
</dbReference>
<gene>
    <name evidence="13" type="ORF">SAMN04488503_2551</name>
</gene>
<keyword evidence="4" id="KW-0145">Chemotaxis</keyword>
<dbReference type="GO" id="GO:0000155">
    <property type="term" value="F:phosphorelay sensor kinase activity"/>
    <property type="evidence" value="ECO:0007669"/>
    <property type="project" value="InterPro"/>
</dbReference>
<comment type="function">
    <text evidence="10">Involved in the transmission of sensory signals from the chemoreceptors to the flagellar motors. CheA is autophosphorylated; it can transfer its phosphate group to either CheB or CheY.</text>
</comment>
<dbReference type="SUPFAM" id="SSF55874">
    <property type="entry name" value="ATPase domain of HSP90 chaperone/DNA topoisomerase II/histidine kinase"/>
    <property type="match status" value="1"/>
</dbReference>
<feature type="domain" description="Histidine kinase" evidence="11">
    <location>
        <begin position="145"/>
        <end position="393"/>
    </location>
</feature>
<evidence type="ECO:0000259" key="12">
    <source>
        <dbReference type="PROSITE" id="PS50851"/>
    </source>
</evidence>
<evidence type="ECO:0000256" key="10">
    <source>
        <dbReference type="ARBA" id="ARBA00035100"/>
    </source>
</evidence>
<dbReference type="InterPro" id="IPR036890">
    <property type="entry name" value="HATPase_C_sf"/>
</dbReference>
<evidence type="ECO:0000313" key="14">
    <source>
        <dbReference type="Proteomes" id="UP000198324"/>
    </source>
</evidence>
<dbReference type="InterPro" id="IPR004358">
    <property type="entry name" value="Sig_transdc_His_kin-like_C"/>
</dbReference>
<evidence type="ECO:0000256" key="1">
    <source>
        <dbReference type="ARBA" id="ARBA00000085"/>
    </source>
</evidence>
<evidence type="ECO:0000256" key="9">
    <source>
        <dbReference type="ARBA" id="ARBA00023012"/>
    </source>
</evidence>
<keyword evidence="7 13" id="KW-0418">Kinase</keyword>
<dbReference type="GO" id="GO:0005737">
    <property type="term" value="C:cytoplasm"/>
    <property type="evidence" value="ECO:0007669"/>
    <property type="project" value="InterPro"/>
</dbReference>
<keyword evidence="5" id="KW-0597">Phosphoprotein</keyword>
<keyword evidence="6" id="KW-0808">Transferase</keyword>
<dbReference type="Pfam" id="PF01584">
    <property type="entry name" value="CheW"/>
    <property type="match status" value="1"/>
</dbReference>
<dbReference type="Gene3D" id="3.30.565.10">
    <property type="entry name" value="Histidine kinase-like ATPase, C-terminal domain"/>
    <property type="match status" value="1"/>
</dbReference>